<evidence type="ECO:0000313" key="2">
    <source>
        <dbReference type="EMBL" id="RNA44858.1"/>
    </source>
</evidence>
<feature type="compositionally biased region" description="Low complexity" evidence="1">
    <location>
        <begin position="180"/>
        <end position="226"/>
    </location>
</feature>
<proteinExistence type="predicted"/>
<accession>A0A3M7TAC3</accession>
<keyword evidence="3" id="KW-1185">Reference proteome</keyword>
<dbReference type="Proteomes" id="UP000276133">
    <property type="component" value="Unassembled WGS sequence"/>
</dbReference>
<feature type="region of interest" description="Disordered" evidence="1">
    <location>
        <begin position="325"/>
        <end position="388"/>
    </location>
</feature>
<gene>
    <name evidence="2" type="ORF">BpHYR1_038191</name>
</gene>
<feature type="compositionally biased region" description="Polar residues" evidence="1">
    <location>
        <begin position="346"/>
        <end position="355"/>
    </location>
</feature>
<dbReference type="EMBL" id="REGN01000050">
    <property type="protein sequence ID" value="RNA44858.1"/>
    <property type="molecule type" value="Genomic_DNA"/>
</dbReference>
<organism evidence="2 3">
    <name type="scientific">Brachionus plicatilis</name>
    <name type="common">Marine rotifer</name>
    <name type="synonym">Brachionus muelleri</name>
    <dbReference type="NCBI Taxonomy" id="10195"/>
    <lineage>
        <taxon>Eukaryota</taxon>
        <taxon>Metazoa</taxon>
        <taxon>Spiralia</taxon>
        <taxon>Gnathifera</taxon>
        <taxon>Rotifera</taxon>
        <taxon>Eurotatoria</taxon>
        <taxon>Monogononta</taxon>
        <taxon>Pseudotrocha</taxon>
        <taxon>Ploima</taxon>
        <taxon>Brachionidae</taxon>
        <taxon>Brachionus</taxon>
    </lineage>
</organism>
<evidence type="ECO:0000313" key="3">
    <source>
        <dbReference type="Proteomes" id="UP000276133"/>
    </source>
</evidence>
<sequence length="519" mass="59508">MKENLCEYSLMGGHILHQVFEFLIKDPSKNKKFNKKQAKKKLDEMSNKKKYHMNLSHFSIKKAFIALNTRRSSEIAGLKMKYSASSTISEVLFVIREDLPTSMSRNPDYKYHPHGNQDNQKFKSPLTNPFYYEPKIGYKFDTKHSHPFFQPDLTSLQNNRQSLVTREQSPSVGQHHFFAPNSPSNLNSTSPPTALSPTSNLSSNSVLSSSSMASSNSSNSTVSQTQTNTTSTLNYFQDCDSSMAGSSLNLNKSAPNTFSKYIETVHRALYDEGHRYRPLSTASSDLTPQAEFPINKPKVITTNQETLGGQQVSKQFVENRRQIFERTNKMENKSFSDKSLNRKPSLKNQSNNFSFDETRDLERTPTPTSYVPKSDVAQSNRDKSLINENKNKEINPLGNRYLTNFNHVNRSSYRGECKRLMSRANLETVAERAAHFEDVDPERYEKLKSKFVDLDTAKQDEIHLLLLQHQHHQQQLLNNSLNKKTNSLSPVRLSKTNENEKNDSKWNYAHDTNQNYFLK</sequence>
<reference evidence="2 3" key="1">
    <citation type="journal article" date="2018" name="Sci. Rep.">
        <title>Genomic signatures of local adaptation to the degree of environmental predictability in rotifers.</title>
        <authorList>
            <person name="Franch-Gras L."/>
            <person name="Hahn C."/>
            <person name="Garcia-Roger E.M."/>
            <person name="Carmona M.J."/>
            <person name="Serra M."/>
            <person name="Gomez A."/>
        </authorList>
    </citation>
    <scope>NUCLEOTIDE SEQUENCE [LARGE SCALE GENOMIC DNA]</scope>
    <source>
        <strain evidence="2">HYR1</strain>
    </source>
</reference>
<evidence type="ECO:0000256" key="1">
    <source>
        <dbReference type="SAM" id="MobiDB-lite"/>
    </source>
</evidence>
<protein>
    <submittedName>
        <fullName evidence="2">Uncharacterized protein</fullName>
    </submittedName>
</protein>
<feature type="region of interest" description="Disordered" evidence="1">
    <location>
        <begin position="162"/>
        <end position="226"/>
    </location>
</feature>
<feature type="compositionally biased region" description="Polar residues" evidence="1">
    <location>
        <begin position="162"/>
        <end position="172"/>
    </location>
</feature>
<dbReference type="OrthoDB" id="10551467at2759"/>
<feature type="compositionally biased region" description="Polar residues" evidence="1">
    <location>
        <begin position="365"/>
        <end position="379"/>
    </location>
</feature>
<name>A0A3M7TAC3_BRAPC</name>
<comment type="caution">
    <text evidence="2">The sequence shown here is derived from an EMBL/GenBank/DDBJ whole genome shotgun (WGS) entry which is preliminary data.</text>
</comment>
<feature type="compositionally biased region" description="Basic and acidic residues" evidence="1">
    <location>
        <begin position="325"/>
        <end position="340"/>
    </location>
</feature>
<dbReference type="AlphaFoldDB" id="A0A3M7TAC3"/>